<feature type="binding site" evidence="18">
    <location>
        <begin position="21"/>
        <end position="23"/>
    </location>
    <ligand>
        <name>FMN</name>
        <dbReference type="ChEBI" id="CHEBI:58210"/>
    </ligand>
</feature>
<feature type="binding site" evidence="18">
    <location>
        <position position="75"/>
    </location>
    <ligand>
        <name>FMN</name>
        <dbReference type="ChEBI" id="CHEBI:58210"/>
    </ligand>
</feature>
<dbReference type="FunCoup" id="H2ANR8">
    <property type="interactions" value="164"/>
</dbReference>
<keyword evidence="21" id="KW-1185">Reference proteome</keyword>
<keyword evidence="4" id="KW-0507">mRNA processing</keyword>
<comment type="catalytic activity">
    <reaction evidence="9">
        <text>a 5,6-dihydrouridine in mRNA + NAD(+) = a uridine in mRNA + NADH + H(+)</text>
        <dbReference type="Rhea" id="RHEA:69851"/>
        <dbReference type="Rhea" id="RHEA-COMP:14658"/>
        <dbReference type="Rhea" id="RHEA-COMP:17789"/>
        <dbReference type="ChEBI" id="CHEBI:15378"/>
        <dbReference type="ChEBI" id="CHEBI:57540"/>
        <dbReference type="ChEBI" id="CHEBI:57945"/>
        <dbReference type="ChEBI" id="CHEBI:65315"/>
        <dbReference type="ChEBI" id="CHEBI:74443"/>
    </reaction>
    <physiologicalReaction direction="right-to-left" evidence="9">
        <dbReference type="Rhea" id="RHEA:69853"/>
    </physiologicalReaction>
</comment>
<dbReference type="GO" id="GO:0102267">
    <property type="term" value="F:tRNA-dihydrouridine20b synthase activity"/>
    <property type="evidence" value="ECO:0007669"/>
    <property type="project" value="EnsemblFungi"/>
</dbReference>
<name>H2ANR8_KAZAF</name>
<keyword evidence="8" id="KW-0520">NAD</keyword>
<dbReference type="InterPro" id="IPR001269">
    <property type="entry name" value="DUS_fam"/>
</dbReference>
<dbReference type="STRING" id="1071382.H2ANR8"/>
<dbReference type="Proteomes" id="UP000005220">
    <property type="component" value="Chromosome 1"/>
</dbReference>
<dbReference type="CDD" id="cd02801">
    <property type="entry name" value="DUS_like_FMN"/>
    <property type="match status" value="1"/>
</dbReference>
<evidence type="ECO:0000256" key="5">
    <source>
        <dbReference type="ARBA" id="ARBA00022694"/>
    </source>
</evidence>
<comment type="function">
    <text evidence="16">Catalyzes the synthesis of dihydrouridine, a modified base found in the D-loop of most tRNAs.</text>
</comment>
<dbReference type="EC" id="1.3.1.-" evidence="16"/>
<evidence type="ECO:0000256" key="4">
    <source>
        <dbReference type="ARBA" id="ARBA00022664"/>
    </source>
</evidence>
<comment type="similarity">
    <text evidence="16">Belongs to the dus family.</text>
</comment>
<evidence type="ECO:0000256" key="13">
    <source>
        <dbReference type="ARBA" id="ARBA00051932"/>
    </source>
</evidence>
<dbReference type="PANTHER" id="PTHR11082:SF31">
    <property type="entry name" value="TRNA-DIHYDROURIDINE(20A_20B) SYNTHASE [NAD(P)+]-LIKE"/>
    <property type="match status" value="1"/>
</dbReference>
<accession>H2ANR8</accession>
<dbReference type="KEGG" id="kaf:KAFR_0A05830"/>
<comment type="catalytic activity">
    <reaction evidence="10">
        <text>a 5,6-dihydrouridine in mRNA + NADP(+) = a uridine in mRNA + NADPH + H(+)</text>
        <dbReference type="Rhea" id="RHEA:69855"/>
        <dbReference type="Rhea" id="RHEA-COMP:14658"/>
        <dbReference type="Rhea" id="RHEA-COMP:17789"/>
        <dbReference type="ChEBI" id="CHEBI:15378"/>
        <dbReference type="ChEBI" id="CHEBI:57783"/>
        <dbReference type="ChEBI" id="CHEBI:58349"/>
        <dbReference type="ChEBI" id="CHEBI:65315"/>
        <dbReference type="ChEBI" id="CHEBI:74443"/>
    </reaction>
    <physiologicalReaction direction="right-to-left" evidence="10">
        <dbReference type="Rhea" id="RHEA:69857"/>
    </physiologicalReaction>
</comment>
<feature type="binding site" evidence="18">
    <location>
        <position position="175"/>
    </location>
    <ligand>
        <name>FMN</name>
        <dbReference type="ChEBI" id="CHEBI:58210"/>
    </ligand>
</feature>
<comment type="catalytic activity">
    <reaction evidence="11">
        <text>5,6-dihydrouridine(20b) in tRNA + NADP(+) = uridine(20b) in tRNA + NADPH + H(+)</text>
        <dbReference type="Rhea" id="RHEA:53356"/>
        <dbReference type="Rhea" id="RHEA-COMP:13537"/>
        <dbReference type="Rhea" id="RHEA-COMP:13538"/>
        <dbReference type="ChEBI" id="CHEBI:15378"/>
        <dbReference type="ChEBI" id="CHEBI:57783"/>
        <dbReference type="ChEBI" id="CHEBI:58349"/>
        <dbReference type="ChEBI" id="CHEBI:65315"/>
        <dbReference type="ChEBI" id="CHEBI:74443"/>
        <dbReference type="EC" id="1.3.1.90"/>
    </reaction>
    <physiologicalReaction direction="right-to-left" evidence="11">
        <dbReference type="Rhea" id="RHEA:53358"/>
    </physiologicalReaction>
</comment>
<evidence type="ECO:0000256" key="12">
    <source>
        <dbReference type="ARBA" id="ARBA00051779"/>
    </source>
</evidence>
<feature type="binding site" evidence="18">
    <location>
        <begin position="235"/>
        <end position="236"/>
    </location>
    <ligand>
        <name>FMN</name>
        <dbReference type="ChEBI" id="CHEBI:58210"/>
    </ligand>
</feature>
<evidence type="ECO:0000313" key="21">
    <source>
        <dbReference type="Proteomes" id="UP000005220"/>
    </source>
</evidence>
<evidence type="ECO:0000256" key="9">
    <source>
        <dbReference type="ARBA" id="ARBA00048342"/>
    </source>
</evidence>
<dbReference type="InParanoid" id="H2ANR8"/>
<comment type="similarity">
    <text evidence="15">Belongs to the Dus family. Dus4 subfamily.</text>
</comment>
<keyword evidence="18" id="KW-0547">Nucleotide-binding</keyword>
<comment type="catalytic activity">
    <reaction evidence="13">
        <text>5,6-dihydrouridine(20b) in tRNA + NAD(+) = uridine(20b) in tRNA + NADH + H(+)</text>
        <dbReference type="Rhea" id="RHEA:53352"/>
        <dbReference type="Rhea" id="RHEA-COMP:13537"/>
        <dbReference type="Rhea" id="RHEA-COMP:13538"/>
        <dbReference type="ChEBI" id="CHEBI:15378"/>
        <dbReference type="ChEBI" id="CHEBI:57540"/>
        <dbReference type="ChEBI" id="CHEBI:57945"/>
        <dbReference type="ChEBI" id="CHEBI:65315"/>
        <dbReference type="ChEBI" id="CHEBI:74443"/>
        <dbReference type="EC" id="1.3.1.90"/>
    </reaction>
    <physiologicalReaction direction="right-to-left" evidence="13">
        <dbReference type="Rhea" id="RHEA:53354"/>
    </physiologicalReaction>
</comment>
<feature type="domain" description="DUS-like FMN-binding" evidence="19">
    <location>
        <begin position="19"/>
        <end position="326"/>
    </location>
</feature>
<proteinExistence type="inferred from homology"/>
<dbReference type="HOGENOM" id="CLU_013299_4_0_1"/>
<evidence type="ECO:0000256" key="15">
    <source>
        <dbReference type="ARBA" id="ARBA00060741"/>
    </source>
</evidence>
<dbReference type="SUPFAM" id="SSF51395">
    <property type="entry name" value="FMN-linked oxidoreductases"/>
    <property type="match status" value="1"/>
</dbReference>
<keyword evidence="6" id="KW-0521">NADP</keyword>
<evidence type="ECO:0000256" key="7">
    <source>
        <dbReference type="ARBA" id="ARBA00023002"/>
    </source>
</evidence>
<comment type="catalytic activity">
    <reaction evidence="12">
        <text>5,6-dihydrouridine(20a) in tRNA + NAD(+) = uridine(20a) in tRNA + NADH + H(+)</text>
        <dbReference type="Rhea" id="RHEA:53348"/>
        <dbReference type="Rhea" id="RHEA-COMP:13535"/>
        <dbReference type="Rhea" id="RHEA-COMP:13536"/>
        <dbReference type="ChEBI" id="CHEBI:15378"/>
        <dbReference type="ChEBI" id="CHEBI:57540"/>
        <dbReference type="ChEBI" id="CHEBI:57945"/>
        <dbReference type="ChEBI" id="CHEBI:65315"/>
        <dbReference type="ChEBI" id="CHEBI:74443"/>
        <dbReference type="EC" id="1.3.1.90"/>
    </reaction>
    <physiologicalReaction direction="right-to-left" evidence="12">
        <dbReference type="Rhea" id="RHEA:53350"/>
    </physiologicalReaction>
</comment>
<dbReference type="InterPro" id="IPR013785">
    <property type="entry name" value="Aldolase_TIM"/>
</dbReference>
<evidence type="ECO:0000256" key="1">
    <source>
        <dbReference type="ARBA" id="ARBA00001917"/>
    </source>
</evidence>
<evidence type="ECO:0000259" key="19">
    <source>
        <dbReference type="Pfam" id="PF01207"/>
    </source>
</evidence>
<dbReference type="GO" id="GO:0106414">
    <property type="term" value="F:mRNA dihydrouridine synthase activity"/>
    <property type="evidence" value="ECO:0007669"/>
    <property type="project" value="RHEA"/>
</dbReference>
<dbReference type="EMBL" id="HE650821">
    <property type="protein sequence ID" value="CCF56018.1"/>
    <property type="molecule type" value="Genomic_DNA"/>
</dbReference>
<dbReference type="PROSITE" id="PS01136">
    <property type="entry name" value="UPF0034"/>
    <property type="match status" value="1"/>
</dbReference>
<evidence type="ECO:0000256" key="16">
    <source>
        <dbReference type="PIRNR" id="PIRNR006621"/>
    </source>
</evidence>
<evidence type="ECO:0000256" key="18">
    <source>
        <dbReference type="PIRSR" id="PIRSR006621-2"/>
    </source>
</evidence>
<dbReference type="OrthoDB" id="9977870at2759"/>
<dbReference type="PANTHER" id="PTHR11082">
    <property type="entry name" value="TRNA-DIHYDROURIDINE SYNTHASE"/>
    <property type="match status" value="1"/>
</dbReference>
<organism evidence="20 21">
    <name type="scientific">Kazachstania africana (strain ATCC 22294 / BCRC 22015 / CBS 2517 / CECT 1963 / NBRC 1671 / NRRL Y-8276)</name>
    <name type="common">Yeast</name>
    <name type="synonym">Kluyveromyces africanus</name>
    <dbReference type="NCBI Taxonomy" id="1071382"/>
    <lineage>
        <taxon>Eukaryota</taxon>
        <taxon>Fungi</taxon>
        <taxon>Dikarya</taxon>
        <taxon>Ascomycota</taxon>
        <taxon>Saccharomycotina</taxon>
        <taxon>Saccharomycetes</taxon>
        <taxon>Saccharomycetales</taxon>
        <taxon>Saccharomycetaceae</taxon>
        <taxon>Kazachstania</taxon>
    </lineage>
</organism>
<comment type="cofactor">
    <cofactor evidence="1 16 18">
        <name>FMN</name>
        <dbReference type="ChEBI" id="CHEBI:58210"/>
    </cofactor>
</comment>
<keyword evidence="5 16" id="KW-0819">tRNA processing</keyword>
<dbReference type="InterPro" id="IPR035587">
    <property type="entry name" value="DUS-like_FMN-bd"/>
</dbReference>
<evidence type="ECO:0000256" key="17">
    <source>
        <dbReference type="PIRSR" id="PIRSR006621-1"/>
    </source>
</evidence>
<evidence type="ECO:0000256" key="14">
    <source>
        <dbReference type="ARBA" id="ARBA00052996"/>
    </source>
</evidence>
<keyword evidence="2 16" id="KW-0285">Flavoprotein</keyword>
<dbReference type="Gene3D" id="3.20.20.70">
    <property type="entry name" value="Aldolase class I"/>
    <property type="match status" value="1"/>
</dbReference>
<protein>
    <recommendedName>
        <fullName evidence="16">tRNA-dihydrouridine synthase</fullName>
        <ecNumber evidence="16">1.3.1.-</ecNumber>
    </recommendedName>
</protein>
<gene>
    <name evidence="20" type="primary">KAFR0A05830</name>
    <name evidence="20" type="ORF">KAFR_0A05830</name>
</gene>
<evidence type="ECO:0000256" key="11">
    <source>
        <dbReference type="ARBA" id="ARBA00050434"/>
    </source>
</evidence>
<evidence type="ECO:0000313" key="20">
    <source>
        <dbReference type="EMBL" id="CCF56018.1"/>
    </source>
</evidence>
<dbReference type="GO" id="GO:0102266">
    <property type="term" value="F:tRNA-dihydrouridine20a synthase activity"/>
    <property type="evidence" value="ECO:0007669"/>
    <property type="project" value="UniProtKB-EC"/>
</dbReference>
<evidence type="ECO:0000256" key="8">
    <source>
        <dbReference type="ARBA" id="ARBA00023027"/>
    </source>
</evidence>
<dbReference type="PIRSF" id="PIRSF006621">
    <property type="entry name" value="Dus"/>
    <property type="match status" value="1"/>
</dbReference>
<dbReference type="Pfam" id="PF01207">
    <property type="entry name" value="Dus"/>
    <property type="match status" value="1"/>
</dbReference>
<evidence type="ECO:0000256" key="6">
    <source>
        <dbReference type="ARBA" id="ARBA00022857"/>
    </source>
</evidence>
<evidence type="ECO:0000256" key="3">
    <source>
        <dbReference type="ARBA" id="ARBA00022643"/>
    </source>
</evidence>
<reference evidence="20 21" key="1">
    <citation type="journal article" date="2011" name="Proc. Natl. Acad. Sci. U.S.A.">
        <title>Evolutionary erosion of yeast sex chromosomes by mating-type switching accidents.</title>
        <authorList>
            <person name="Gordon J.L."/>
            <person name="Armisen D."/>
            <person name="Proux-Wera E."/>
            <person name="Oheigeartaigh S.S."/>
            <person name="Byrne K.P."/>
            <person name="Wolfe K.H."/>
        </authorList>
    </citation>
    <scope>NUCLEOTIDE SEQUENCE [LARGE SCALE GENOMIC DNA]</scope>
    <source>
        <strain evidence="21">ATCC 22294 / BCRC 22015 / CBS 2517 / CECT 1963 / NBRC 1671 / NRRL Y-8276</strain>
    </source>
</reference>
<keyword evidence="7 16" id="KW-0560">Oxidoreductase</keyword>
<sequence length="336" mass="38339">MKVDPLTLLQDNNDITTVLGPMVRYSKLSFRELCKFYNTEITYTPMILAREYVRNSNARISDLSINSEDGCTIAQVGVNNVTDLMRFIEMVGPYVDGIGINCGCPIREQVREGIGCAMIYNEDLLIDMVKAVKDKYGSTLRLETKIRIHENGKPERTVKLCKNLCKVGVDWITIHGRTRTTRSSEPVDLKAIKFIVEQVRTEYPDSIFVANGDCFNDEDMQKIAKITGVQGVMSARGILSNPALFDGYKTCPWKCVERFMYIVTEHGALPFALIQHHLYCMFENMKSNKLLLKELMELKHLPSLIDWLDQNFSFKRHGEEGFAQAVEIPYRAIQQT</sequence>
<dbReference type="FunFam" id="3.20.20.70:FF:000159">
    <property type="entry name" value="tRNA-dihydrouridine synthase 4"/>
    <property type="match status" value="1"/>
</dbReference>
<evidence type="ECO:0000256" key="10">
    <source>
        <dbReference type="ARBA" id="ARBA00049447"/>
    </source>
</evidence>
<dbReference type="eggNOG" id="KOG2335">
    <property type="taxonomic scope" value="Eukaryota"/>
</dbReference>
<keyword evidence="3 16" id="KW-0288">FMN</keyword>
<feature type="active site" description="Proton donor" evidence="17">
    <location>
        <position position="104"/>
    </location>
</feature>
<comment type="catalytic activity">
    <reaction evidence="14">
        <text>5,6-dihydrouridine(20a) in tRNA + NADP(+) = uridine(20a) in tRNA + NADPH + H(+)</text>
        <dbReference type="Rhea" id="RHEA:53344"/>
        <dbReference type="Rhea" id="RHEA-COMP:13535"/>
        <dbReference type="Rhea" id="RHEA-COMP:13536"/>
        <dbReference type="ChEBI" id="CHEBI:15378"/>
        <dbReference type="ChEBI" id="CHEBI:57783"/>
        <dbReference type="ChEBI" id="CHEBI:58349"/>
        <dbReference type="ChEBI" id="CHEBI:65315"/>
        <dbReference type="ChEBI" id="CHEBI:74443"/>
        <dbReference type="EC" id="1.3.1.90"/>
    </reaction>
    <physiologicalReaction direction="right-to-left" evidence="14">
        <dbReference type="Rhea" id="RHEA:53346"/>
    </physiologicalReaction>
</comment>
<dbReference type="GO" id="GO:0006397">
    <property type="term" value="P:mRNA processing"/>
    <property type="evidence" value="ECO:0007669"/>
    <property type="project" value="UniProtKB-KW"/>
</dbReference>
<dbReference type="RefSeq" id="XP_003955153.1">
    <property type="nucleotide sequence ID" value="XM_003955104.1"/>
</dbReference>
<dbReference type="AlphaFoldDB" id="H2ANR8"/>
<dbReference type="GeneID" id="13887072"/>
<dbReference type="InterPro" id="IPR018517">
    <property type="entry name" value="tRNA_hU_synthase_CS"/>
</dbReference>
<evidence type="ECO:0000256" key="2">
    <source>
        <dbReference type="ARBA" id="ARBA00022630"/>
    </source>
</evidence>
<dbReference type="GO" id="GO:0050660">
    <property type="term" value="F:flavin adenine dinucleotide binding"/>
    <property type="evidence" value="ECO:0007669"/>
    <property type="project" value="InterPro"/>
</dbReference>